<dbReference type="Proteomes" id="UP000054729">
    <property type="component" value="Unassembled WGS sequence"/>
</dbReference>
<keyword evidence="2" id="KW-1185">Reference proteome</keyword>
<dbReference type="STRING" id="66969.Lwal_2315"/>
<protein>
    <submittedName>
        <fullName evidence="1">Uncharacterized protein</fullName>
    </submittedName>
</protein>
<organism evidence="1 2">
    <name type="scientific">Legionella waltersii</name>
    <dbReference type="NCBI Taxonomy" id="66969"/>
    <lineage>
        <taxon>Bacteria</taxon>
        <taxon>Pseudomonadati</taxon>
        <taxon>Pseudomonadota</taxon>
        <taxon>Gammaproteobacteria</taxon>
        <taxon>Legionellales</taxon>
        <taxon>Legionellaceae</taxon>
        <taxon>Legionella</taxon>
    </lineage>
</organism>
<sequence length="139" mass="16108">MILGFIPTRTRSAMITIHEFPKKQQDNVLLIHVTNEKKDSWSLLIRVVNRKFEISVTEGPNLLFGEQSAFFTADPSLPSCEHTINLPDLSQEDLARVEQLMEDNNNDLLPSYLDELDCLEKEKMEYTPLGDDGFRRRFH</sequence>
<accession>A0A0W1A5F6</accession>
<name>A0A0W1A5F6_9GAMM</name>
<evidence type="ECO:0000313" key="1">
    <source>
        <dbReference type="EMBL" id="KTD76593.1"/>
    </source>
</evidence>
<proteinExistence type="predicted"/>
<evidence type="ECO:0000313" key="2">
    <source>
        <dbReference type="Proteomes" id="UP000054729"/>
    </source>
</evidence>
<comment type="caution">
    <text evidence="1">The sequence shown here is derived from an EMBL/GenBank/DDBJ whole genome shotgun (WGS) entry which is preliminary data.</text>
</comment>
<reference evidence="1 2" key="1">
    <citation type="submission" date="2015-11" db="EMBL/GenBank/DDBJ databases">
        <title>Genomic analysis of 38 Legionella species identifies large and diverse effector repertoires.</title>
        <authorList>
            <person name="Burstein D."/>
            <person name="Amaro F."/>
            <person name="Zusman T."/>
            <person name="Lifshitz Z."/>
            <person name="Cohen O."/>
            <person name="Gilbert J.A."/>
            <person name="Pupko T."/>
            <person name="Shuman H.A."/>
            <person name="Segal G."/>
        </authorList>
    </citation>
    <scope>NUCLEOTIDE SEQUENCE [LARGE SCALE GENOMIC DNA]</scope>
    <source>
        <strain evidence="1 2">ATCC 51914</strain>
    </source>
</reference>
<dbReference type="EMBL" id="LNZB01000051">
    <property type="protein sequence ID" value="KTD76593.1"/>
    <property type="molecule type" value="Genomic_DNA"/>
</dbReference>
<dbReference type="PATRIC" id="fig|66969.6.peg.2518"/>
<gene>
    <name evidence="1" type="ORF">Lwal_2315</name>
</gene>
<dbReference type="AlphaFoldDB" id="A0A0W1A5F6"/>